<evidence type="ECO:0000313" key="9">
    <source>
        <dbReference type="Proteomes" id="UP001497623"/>
    </source>
</evidence>
<gene>
    <name evidence="8" type="ORF">MNOR_LOCUS24805</name>
</gene>
<name>A0AAV2RL73_MEGNR</name>
<reference evidence="8 9" key="1">
    <citation type="submission" date="2024-05" db="EMBL/GenBank/DDBJ databases">
        <authorList>
            <person name="Wallberg A."/>
        </authorList>
    </citation>
    <scope>NUCLEOTIDE SEQUENCE [LARGE SCALE GENOMIC DNA]</scope>
</reference>
<proteinExistence type="inferred from homology"/>
<dbReference type="InterPro" id="IPR015917">
    <property type="entry name" value="Pept_C14A"/>
</dbReference>
<evidence type="ECO:0000259" key="7">
    <source>
        <dbReference type="PROSITE" id="PS50208"/>
    </source>
</evidence>
<dbReference type="GO" id="GO:0004197">
    <property type="term" value="F:cysteine-type endopeptidase activity"/>
    <property type="evidence" value="ECO:0007669"/>
    <property type="project" value="InterPro"/>
</dbReference>
<keyword evidence="2" id="KW-0645">Protease</keyword>
<evidence type="ECO:0000256" key="2">
    <source>
        <dbReference type="ARBA" id="ARBA00022670"/>
    </source>
</evidence>
<comment type="similarity">
    <text evidence="1 5">Belongs to the peptidase C14A family.</text>
</comment>
<dbReference type="Pfam" id="PF00656">
    <property type="entry name" value="Peptidase_C14"/>
    <property type="match status" value="1"/>
</dbReference>
<dbReference type="InterPro" id="IPR002138">
    <property type="entry name" value="Pept_C14_p10"/>
</dbReference>
<dbReference type="InterPro" id="IPR029030">
    <property type="entry name" value="Caspase-like_dom_sf"/>
</dbReference>
<dbReference type="GO" id="GO:0006915">
    <property type="term" value="P:apoptotic process"/>
    <property type="evidence" value="ECO:0007669"/>
    <property type="project" value="UniProtKB-KW"/>
</dbReference>
<dbReference type="Gene3D" id="3.40.50.1460">
    <property type="match status" value="1"/>
</dbReference>
<dbReference type="PANTHER" id="PTHR47901:SF8">
    <property type="entry name" value="CASPASE-3"/>
    <property type="match status" value="1"/>
</dbReference>
<organism evidence="8 9">
    <name type="scientific">Meganyctiphanes norvegica</name>
    <name type="common">Northern krill</name>
    <name type="synonym">Thysanopoda norvegica</name>
    <dbReference type="NCBI Taxonomy" id="48144"/>
    <lineage>
        <taxon>Eukaryota</taxon>
        <taxon>Metazoa</taxon>
        <taxon>Ecdysozoa</taxon>
        <taxon>Arthropoda</taxon>
        <taxon>Crustacea</taxon>
        <taxon>Multicrustacea</taxon>
        <taxon>Malacostraca</taxon>
        <taxon>Eumalacostraca</taxon>
        <taxon>Eucarida</taxon>
        <taxon>Euphausiacea</taxon>
        <taxon>Euphausiidae</taxon>
        <taxon>Meganyctiphanes</taxon>
    </lineage>
</organism>
<dbReference type="PROSITE" id="PS50208">
    <property type="entry name" value="CASPASE_P20"/>
    <property type="match status" value="1"/>
</dbReference>
<dbReference type="AlphaFoldDB" id="A0AAV2RL73"/>
<accession>A0AAV2RL73</accession>
<protein>
    <recommendedName>
        <fullName evidence="10">Caspase Dronc</fullName>
    </recommendedName>
</protein>
<keyword evidence="4" id="KW-0378">Hydrolase</keyword>
<sequence>LPTYIAPKEPDEKTYKNLSNPRGFVYIFNNPFQNDPVNLRHGANCDSDNLKVIFENMGYRVHINSDLSKEETYKKVDEIQNEKELENVDSFIIVILSHGKDSMHFYASDMELINLDDIRYKFTDGKCPQLRGKPKIFMCNFCRGNIKQDNLQSDGPPKEHGREAPRDMVTIHASIDGFQAMRDTIKGTIFIQSLCEILSKHAHNNEFRWIYRMLSNKMTENLGTTPESQEYAFKDFYFNPTR</sequence>
<dbReference type="PROSITE" id="PS50207">
    <property type="entry name" value="CASPASE_P10"/>
    <property type="match status" value="1"/>
</dbReference>
<dbReference type="SMART" id="SM00115">
    <property type="entry name" value="CASc"/>
    <property type="match status" value="1"/>
</dbReference>
<dbReference type="Proteomes" id="UP001497623">
    <property type="component" value="Unassembled WGS sequence"/>
</dbReference>
<keyword evidence="9" id="KW-1185">Reference proteome</keyword>
<dbReference type="InterPro" id="IPR011600">
    <property type="entry name" value="Pept_C14_caspase"/>
</dbReference>
<dbReference type="SUPFAM" id="SSF52129">
    <property type="entry name" value="Caspase-like"/>
    <property type="match status" value="1"/>
</dbReference>
<dbReference type="PANTHER" id="PTHR47901">
    <property type="entry name" value="CASPASE RECRUITMENT DOMAIN-CONTAINING PROTEIN 18"/>
    <property type="match status" value="1"/>
</dbReference>
<dbReference type="GO" id="GO:0006508">
    <property type="term" value="P:proteolysis"/>
    <property type="evidence" value="ECO:0007669"/>
    <property type="project" value="UniProtKB-KW"/>
</dbReference>
<dbReference type="EMBL" id="CAXKWB010023046">
    <property type="protein sequence ID" value="CAL4124828.1"/>
    <property type="molecule type" value="Genomic_DNA"/>
</dbReference>
<evidence type="ECO:0000256" key="5">
    <source>
        <dbReference type="RuleBase" id="RU003971"/>
    </source>
</evidence>
<evidence type="ECO:0000256" key="1">
    <source>
        <dbReference type="ARBA" id="ARBA00010134"/>
    </source>
</evidence>
<dbReference type="InterPro" id="IPR002398">
    <property type="entry name" value="Pept_C14"/>
</dbReference>
<dbReference type="InterPro" id="IPR001309">
    <property type="entry name" value="Pept_C14_p20"/>
</dbReference>
<evidence type="ECO:0000313" key="8">
    <source>
        <dbReference type="EMBL" id="CAL4124828.1"/>
    </source>
</evidence>
<evidence type="ECO:0000256" key="3">
    <source>
        <dbReference type="ARBA" id="ARBA00022703"/>
    </source>
</evidence>
<dbReference type="PRINTS" id="PR00376">
    <property type="entry name" value="IL1BCENZYME"/>
</dbReference>
<comment type="caution">
    <text evidence="8">The sequence shown here is derived from an EMBL/GenBank/DDBJ whole genome shotgun (WGS) entry which is preliminary data.</text>
</comment>
<keyword evidence="3" id="KW-0053">Apoptosis</keyword>
<evidence type="ECO:0008006" key="10">
    <source>
        <dbReference type="Google" id="ProtNLM"/>
    </source>
</evidence>
<evidence type="ECO:0000256" key="4">
    <source>
        <dbReference type="ARBA" id="ARBA00022801"/>
    </source>
</evidence>
<feature type="non-terminal residue" evidence="8">
    <location>
        <position position="1"/>
    </location>
</feature>
<feature type="domain" description="Caspase family p20" evidence="7">
    <location>
        <begin position="21"/>
        <end position="146"/>
    </location>
</feature>
<feature type="domain" description="Caspase family p10" evidence="6">
    <location>
        <begin position="167"/>
        <end position="227"/>
    </location>
</feature>
<evidence type="ECO:0000259" key="6">
    <source>
        <dbReference type="PROSITE" id="PS50207"/>
    </source>
</evidence>